<feature type="chain" id="PRO_5017300599" evidence="1">
    <location>
        <begin position="21"/>
        <end position="330"/>
    </location>
</feature>
<comment type="caution">
    <text evidence="2">The sequence shown here is derived from an EMBL/GenBank/DDBJ whole genome shotgun (WGS) entry which is preliminary data.</text>
</comment>
<name>A0A3A3A648_9EURO</name>
<proteinExistence type="predicted"/>
<dbReference type="OrthoDB" id="118256at2759"/>
<dbReference type="EMBL" id="MVGC01000008">
    <property type="protein sequence ID" value="RJE27164.1"/>
    <property type="molecule type" value="Genomic_DNA"/>
</dbReference>
<organism evidence="2 3">
    <name type="scientific">Aspergillus sclerotialis</name>
    <dbReference type="NCBI Taxonomy" id="2070753"/>
    <lineage>
        <taxon>Eukaryota</taxon>
        <taxon>Fungi</taxon>
        <taxon>Dikarya</taxon>
        <taxon>Ascomycota</taxon>
        <taxon>Pezizomycotina</taxon>
        <taxon>Eurotiomycetes</taxon>
        <taxon>Eurotiomycetidae</taxon>
        <taxon>Eurotiales</taxon>
        <taxon>Aspergillaceae</taxon>
        <taxon>Aspergillus</taxon>
        <taxon>Aspergillus subgen. Polypaecilum</taxon>
    </lineage>
</organism>
<evidence type="ECO:0000313" key="2">
    <source>
        <dbReference type="EMBL" id="RJE27164.1"/>
    </source>
</evidence>
<protein>
    <submittedName>
        <fullName evidence="2">Allergen Asp</fullName>
    </submittedName>
</protein>
<gene>
    <name evidence="2" type="ORF">PHISCL_00517</name>
</gene>
<dbReference type="PANTHER" id="PTHR42039">
    <property type="entry name" value="PUTATIVE (AFU_ORTHOLOGUE AFUA_3G02940)-RELATED"/>
    <property type="match status" value="1"/>
</dbReference>
<dbReference type="GO" id="GO:0005576">
    <property type="term" value="C:extracellular region"/>
    <property type="evidence" value="ECO:0007669"/>
    <property type="project" value="InterPro"/>
</dbReference>
<reference evidence="3" key="1">
    <citation type="submission" date="2017-02" db="EMBL/GenBank/DDBJ databases">
        <authorList>
            <person name="Tafer H."/>
            <person name="Lopandic K."/>
        </authorList>
    </citation>
    <scope>NUCLEOTIDE SEQUENCE [LARGE SCALE GENOMIC DNA]</scope>
    <source>
        <strain evidence="3">CBS 366.77</strain>
    </source>
</reference>
<dbReference type="AlphaFoldDB" id="A0A3A3A648"/>
<keyword evidence="1" id="KW-0732">Signal</keyword>
<dbReference type="InterPro" id="IPR038903">
    <property type="entry name" value="Allergen_Asp_f_4"/>
</dbReference>
<dbReference type="GO" id="GO:0019863">
    <property type="term" value="F:IgE binding"/>
    <property type="evidence" value="ECO:0007669"/>
    <property type="project" value="InterPro"/>
</dbReference>
<dbReference type="STRING" id="2070753.A0A3A3A648"/>
<evidence type="ECO:0000256" key="1">
    <source>
        <dbReference type="SAM" id="SignalP"/>
    </source>
</evidence>
<accession>A0A3A3A648</accession>
<dbReference type="PANTHER" id="PTHR42039:SF2">
    <property type="entry name" value="ALLERGEN ASP F4 (AFU_ORTHOLOGUE AFUA_2G03830)-RELATED"/>
    <property type="match status" value="1"/>
</dbReference>
<evidence type="ECO:0000313" key="3">
    <source>
        <dbReference type="Proteomes" id="UP000266188"/>
    </source>
</evidence>
<dbReference type="Proteomes" id="UP000266188">
    <property type="component" value="Unassembled WGS sequence"/>
</dbReference>
<feature type="signal peptide" evidence="1">
    <location>
        <begin position="1"/>
        <end position="20"/>
    </location>
</feature>
<keyword evidence="3" id="KW-1185">Reference proteome</keyword>
<dbReference type="Pfam" id="PF25312">
    <property type="entry name" value="Allergen_Asp_f_4"/>
    <property type="match status" value="1"/>
</dbReference>
<sequence length="330" mass="34558">MQLKNSFLLFTALTAGSAVARLHGHERRHHHHARAQEADKRGVGDMVYATINGKLVSFINEWSGQPNTADSPAPAAATATAATTAADAPDVTVATVAATATTIPGDNAGAGNGWFAVPENGQFSREGFGKKSMQSGGSGIFYKGNVGDPWGSNIIEVSADKASQYKHVVRINSANNDPWTVVFWNKIGPDGQLTGWYGNSALRFTIHPGETKYVAFDDDTQGAWGAAKGDNLPTDNFGGYACTWGEFDFGNTSNNGWSGWDVSAIQAQAAGLEVQGMKICDHTGGKCSSISGNGANIINAYSKALAGVDGIGGSVLSGPVRLDVEIDFQQ</sequence>